<dbReference type="Proteomes" id="UP000601435">
    <property type="component" value="Unassembled WGS sequence"/>
</dbReference>
<keyword evidence="1" id="KW-0472">Membrane</keyword>
<feature type="transmembrane region" description="Helical" evidence="1">
    <location>
        <begin position="70"/>
        <end position="91"/>
    </location>
</feature>
<proteinExistence type="predicted"/>
<organism evidence="2 3">
    <name type="scientific">Symbiodinium necroappetens</name>
    <dbReference type="NCBI Taxonomy" id="1628268"/>
    <lineage>
        <taxon>Eukaryota</taxon>
        <taxon>Sar</taxon>
        <taxon>Alveolata</taxon>
        <taxon>Dinophyceae</taxon>
        <taxon>Suessiales</taxon>
        <taxon>Symbiodiniaceae</taxon>
        <taxon>Symbiodinium</taxon>
    </lineage>
</organism>
<protein>
    <submittedName>
        <fullName evidence="2">Uncharacterized protein</fullName>
    </submittedName>
</protein>
<name>A0A812ZZ51_9DINO</name>
<accession>A0A812ZZ51</accession>
<evidence type="ECO:0000313" key="3">
    <source>
        <dbReference type="Proteomes" id="UP000601435"/>
    </source>
</evidence>
<dbReference type="AlphaFoldDB" id="A0A812ZZ51"/>
<keyword evidence="1" id="KW-1133">Transmembrane helix</keyword>
<feature type="transmembrane region" description="Helical" evidence="1">
    <location>
        <begin position="40"/>
        <end position="58"/>
    </location>
</feature>
<dbReference type="EMBL" id="CAJNJA010052618">
    <property type="protein sequence ID" value="CAE7847367.1"/>
    <property type="molecule type" value="Genomic_DNA"/>
</dbReference>
<reference evidence="2" key="1">
    <citation type="submission" date="2021-02" db="EMBL/GenBank/DDBJ databases">
        <authorList>
            <person name="Dougan E. K."/>
            <person name="Rhodes N."/>
            <person name="Thang M."/>
            <person name="Chan C."/>
        </authorList>
    </citation>
    <scope>NUCLEOTIDE SEQUENCE</scope>
</reference>
<keyword evidence="1" id="KW-0812">Transmembrane</keyword>
<evidence type="ECO:0000256" key="1">
    <source>
        <dbReference type="SAM" id="Phobius"/>
    </source>
</evidence>
<gene>
    <name evidence="2" type="ORF">SNEC2469_LOCUS26137</name>
</gene>
<comment type="caution">
    <text evidence="2">The sequence shown here is derived from an EMBL/GenBank/DDBJ whole genome shotgun (WGS) entry which is preliminary data.</text>
</comment>
<sequence length="119" mass="12680">MAGPGEFAVVADGYWCATLGPLLLLKPPQLTPLLRPIPHVAVRPLGFATTLWGTLLLNERVKDQVGHRKAVVLVCGANTLASAALAALTFHAPARSLLGAITLQVVPCQVDCSLMFWDR</sequence>
<evidence type="ECO:0000313" key="2">
    <source>
        <dbReference type="EMBL" id="CAE7847367.1"/>
    </source>
</evidence>
<keyword evidence="3" id="KW-1185">Reference proteome</keyword>